<dbReference type="Proteomes" id="UP000754563">
    <property type="component" value="Unassembled WGS sequence"/>
</dbReference>
<reference evidence="3" key="2">
    <citation type="journal article" date="2021" name="Microbiome">
        <title>Successional dynamics and alternative stable states in a saline activated sludge microbial community over 9 years.</title>
        <authorList>
            <person name="Wang Y."/>
            <person name="Ye J."/>
            <person name="Ju F."/>
            <person name="Liu L."/>
            <person name="Boyd J.A."/>
            <person name="Deng Y."/>
            <person name="Parks D.H."/>
            <person name="Jiang X."/>
            <person name="Yin X."/>
            <person name="Woodcroft B.J."/>
            <person name="Tyson G.W."/>
            <person name="Hugenholtz P."/>
            <person name="Polz M.F."/>
            <person name="Zhang T."/>
        </authorList>
    </citation>
    <scope>NUCLEOTIDE SEQUENCE</scope>
    <source>
        <strain evidence="3">HKST-UBA11</strain>
    </source>
</reference>
<dbReference type="PANTHER" id="PTHR33490:SF6">
    <property type="entry name" value="SLL1049 PROTEIN"/>
    <property type="match status" value="1"/>
</dbReference>
<dbReference type="Gene3D" id="3.10.620.30">
    <property type="match status" value="1"/>
</dbReference>
<sequence length="511" mass="57733">AVSTVSVTEGGRTRQYRVTIENNSAEITVPYNDNVNPGESKTFVFSYIHPSLVYENGSLIDAYIHAFSKDYEFTVGSTSTQFSTKLQIPSNLFKDPNFVYPEARSVVQTDTYVTYEFSQQSLVDQFVWLQLGREQVYDFTLIQDISPTEDRLTGLFNTFELILPRELTTDTISQEVFFTEITPEPISVFTDEEGNVFAEFNFPSNEPQQVSISGYAIVKHEKNEIFENYSGTVEEIPEEIVAKYTKPSEYWEVMDPRIQEKAQELKGTETNVLAIASNVYSYVVDTIDYSQVKRFGLNERQGALATLEGGAAVCMEYSDLFLTLMRANGIPARAVFGYGYDPRIESAQQEAHQWVQIYMPGLTHPWVDVDVTWGESGELLIGGDLNHFYTHVAYENPNVPAMISRYSFQNSGDLHPPSFDIQTINTMPTDLSNVTSVEDLISRYPRQEQSDVERFTSYVSNRFLAGYSSLREGGFDIGNTSQLLFIIASALGTISMYSAVRWLISIATKNK</sequence>
<evidence type="ECO:0000313" key="3">
    <source>
        <dbReference type="EMBL" id="MCA9385403.1"/>
    </source>
</evidence>
<feature type="domain" description="Transglutaminase-like" evidence="2">
    <location>
        <begin position="306"/>
        <end position="373"/>
    </location>
</feature>
<protein>
    <submittedName>
        <fullName evidence="3">Transglutaminase domain-containing protein</fullName>
    </submittedName>
</protein>
<dbReference type="InterPro" id="IPR038765">
    <property type="entry name" value="Papain-like_cys_pep_sf"/>
</dbReference>
<keyword evidence="1" id="KW-0472">Membrane</keyword>
<reference evidence="3" key="1">
    <citation type="submission" date="2020-04" db="EMBL/GenBank/DDBJ databases">
        <authorList>
            <person name="Zhang T."/>
        </authorList>
    </citation>
    <scope>NUCLEOTIDE SEQUENCE</scope>
    <source>
        <strain evidence="3">HKST-UBA11</strain>
    </source>
</reference>
<dbReference type="AlphaFoldDB" id="A0A955L7E9"/>
<keyword evidence="1" id="KW-0812">Transmembrane</keyword>
<evidence type="ECO:0000259" key="2">
    <source>
        <dbReference type="SMART" id="SM00460"/>
    </source>
</evidence>
<organism evidence="3 4">
    <name type="scientific">Candidatus Dojkabacteria bacterium</name>
    <dbReference type="NCBI Taxonomy" id="2099670"/>
    <lineage>
        <taxon>Bacteria</taxon>
        <taxon>Candidatus Dojkabacteria</taxon>
    </lineage>
</organism>
<gene>
    <name evidence="3" type="ORF">KC717_02020</name>
</gene>
<evidence type="ECO:0000313" key="4">
    <source>
        <dbReference type="Proteomes" id="UP000754563"/>
    </source>
</evidence>
<feature type="non-terminal residue" evidence="3">
    <location>
        <position position="1"/>
    </location>
</feature>
<dbReference type="EMBL" id="JAGQLH010000018">
    <property type="protein sequence ID" value="MCA9385403.1"/>
    <property type="molecule type" value="Genomic_DNA"/>
</dbReference>
<dbReference type="SUPFAM" id="SSF54001">
    <property type="entry name" value="Cysteine proteinases"/>
    <property type="match status" value="1"/>
</dbReference>
<dbReference type="PANTHER" id="PTHR33490">
    <property type="entry name" value="BLR5614 PROTEIN-RELATED"/>
    <property type="match status" value="1"/>
</dbReference>
<dbReference type="Pfam" id="PF01841">
    <property type="entry name" value="Transglut_core"/>
    <property type="match status" value="1"/>
</dbReference>
<proteinExistence type="predicted"/>
<accession>A0A955L7E9</accession>
<keyword evidence="1" id="KW-1133">Transmembrane helix</keyword>
<dbReference type="InterPro" id="IPR002931">
    <property type="entry name" value="Transglutaminase-like"/>
</dbReference>
<dbReference type="SMART" id="SM00460">
    <property type="entry name" value="TGc"/>
    <property type="match status" value="1"/>
</dbReference>
<evidence type="ECO:0000256" key="1">
    <source>
        <dbReference type="SAM" id="Phobius"/>
    </source>
</evidence>
<comment type="caution">
    <text evidence="3">The sequence shown here is derived from an EMBL/GenBank/DDBJ whole genome shotgun (WGS) entry which is preliminary data.</text>
</comment>
<feature type="transmembrane region" description="Helical" evidence="1">
    <location>
        <begin position="483"/>
        <end position="504"/>
    </location>
</feature>
<name>A0A955L7E9_9BACT</name>